<dbReference type="AlphaFoldDB" id="A0A9Q1BNH2"/>
<dbReference type="SUPFAM" id="SSF56496">
    <property type="entry name" value="Fibrinogen C-terminal domain-like"/>
    <property type="match status" value="2"/>
</dbReference>
<dbReference type="Gene3D" id="2.10.25.10">
    <property type="entry name" value="Laminin"/>
    <property type="match status" value="2"/>
</dbReference>
<reference evidence="3" key="1">
    <citation type="submission" date="2021-10" db="EMBL/GenBank/DDBJ databases">
        <title>Tropical sea cucumber genome reveals ecological adaptation and Cuvierian tubules defense mechanism.</title>
        <authorList>
            <person name="Chen T."/>
        </authorList>
    </citation>
    <scope>NUCLEOTIDE SEQUENCE</scope>
    <source>
        <strain evidence="3">Nanhai2018</strain>
        <tissue evidence="3">Muscle</tissue>
    </source>
</reference>
<dbReference type="InterPro" id="IPR002919">
    <property type="entry name" value="TIL_dom"/>
</dbReference>
<accession>A0A9Q1BNH2</accession>
<dbReference type="Pfam" id="PF01826">
    <property type="entry name" value="TIL"/>
    <property type="match status" value="1"/>
</dbReference>
<evidence type="ECO:0000313" key="4">
    <source>
        <dbReference type="Proteomes" id="UP001152320"/>
    </source>
</evidence>
<gene>
    <name evidence="3" type="ORF">HOLleu_29224</name>
</gene>
<dbReference type="PROSITE" id="PS51406">
    <property type="entry name" value="FIBRINOGEN_C_2"/>
    <property type="match status" value="1"/>
</dbReference>
<evidence type="ECO:0000313" key="3">
    <source>
        <dbReference type="EMBL" id="KAJ8029751.1"/>
    </source>
</evidence>
<keyword evidence="1" id="KW-1015">Disulfide bond</keyword>
<dbReference type="InterPro" id="IPR036084">
    <property type="entry name" value="Ser_inhib-like_sf"/>
</dbReference>
<dbReference type="PANTHER" id="PTHR19143">
    <property type="entry name" value="FIBRINOGEN/TENASCIN/ANGIOPOEITIN"/>
    <property type="match status" value="1"/>
</dbReference>
<comment type="caution">
    <text evidence="3">The sequence shown here is derived from an EMBL/GenBank/DDBJ whole genome shotgun (WGS) entry which is preliminary data.</text>
</comment>
<dbReference type="PANTHER" id="PTHR19143:SF444">
    <property type="entry name" value="PROTEIN SCABROUS"/>
    <property type="match status" value="1"/>
</dbReference>
<name>A0A9Q1BNH2_HOLLE</name>
<dbReference type="OrthoDB" id="7871885at2759"/>
<dbReference type="InterPro" id="IPR002181">
    <property type="entry name" value="Fibrinogen_a/b/g_C_dom"/>
</dbReference>
<dbReference type="Proteomes" id="UP001152320">
    <property type="component" value="Chromosome 14"/>
</dbReference>
<dbReference type="Pfam" id="PF00147">
    <property type="entry name" value="Fibrinogen_C"/>
    <property type="match status" value="1"/>
</dbReference>
<keyword evidence="4" id="KW-1185">Reference proteome</keyword>
<dbReference type="InterPro" id="IPR014716">
    <property type="entry name" value="Fibrinogen_a/b/g_C_1"/>
</dbReference>
<dbReference type="InterPro" id="IPR020837">
    <property type="entry name" value="Fibrinogen_CS"/>
</dbReference>
<evidence type="ECO:0000259" key="2">
    <source>
        <dbReference type="PROSITE" id="PS51406"/>
    </source>
</evidence>
<proteinExistence type="predicted"/>
<protein>
    <submittedName>
        <fullName evidence="3">Angiopoietin-related protein 1</fullName>
    </submittedName>
</protein>
<dbReference type="SMART" id="SM00186">
    <property type="entry name" value="FBG"/>
    <property type="match status" value="1"/>
</dbReference>
<dbReference type="InterPro" id="IPR050373">
    <property type="entry name" value="Fibrinogen_C-term_domain"/>
</dbReference>
<dbReference type="PROSITE" id="PS00514">
    <property type="entry name" value="FIBRINOGEN_C_1"/>
    <property type="match status" value="1"/>
</dbReference>
<dbReference type="CDD" id="cd19941">
    <property type="entry name" value="TIL"/>
    <property type="match status" value="1"/>
</dbReference>
<organism evidence="3 4">
    <name type="scientific">Holothuria leucospilota</name>
    <name type="common">Black long sea cucumber</name>
    <name type="synonym">Mertensiothuria leucospilota</name>
    <dbReference type="NCBI Taxonomy" id="206669"/>
    <lineage>
        <taxon>Eukaryota</taxon>
        <taxon>Metazoa</taxon>
        <taxon>Echinodermata</taxon>
        <taxon>Eleutherozoa</taxon>
        <taxon>Echinozoa</taxon>
        <taxon>Holothuroidea</taxon>
        <taxon>Aspidochirotacea</taxon>
        <taxon>Aspidochirotida</taxon>
        <taxon>Holothuriidae</taxon>
        <taxon>Holothuria</taxon>
    </lineage>
</organism>
<sequence length="375" mass="42957">MENEQGRLIYVSYDLFSISDEWSDYTLVRLGQYNGTEDSLIVGCPANMVYGNCTCQKTCEDPDGRNGCHDTCDELEMCFCPEGFFMKGQQCVPAEECACFQPGDGVITSSGYSYNADCSRRCSCEAGVVTCEDNVMCDVNAVCRERDGIRQCYCNEEYLGDGNTCTGPMTDCQDVFNAGYTDSNIYNIKPTDWPGSPFEVYCNMTDGRGWTVFQRRVDGSEDFYQNWTTYRQGFGSPGNELWLGNEKLYFLTKQKRYQLRIDVTLKEGTLFHLEYDRFIVGDESSKYQLTLGTYSGNAGFDYMNYHRNHPFTTFDRDNDDWGYNCAVIDHGGWWYRTCYHANLNGHYVSTMCLYHGGTYDTDCQLQYVQMKIRPV</sequence>
<dbReference type="Gene3D" id="3.90.215.10">
    <property type="entry name" value="Gamma Fibrinogen, chain A, domain 1"/>
    <property type="match status" value="1"/>
</dbReference>
<evidence type="ECO:0000256" key="1">
    <source>
        <dbReference type="ARBA" id="ARBA00023157"/>
    </source>
</evidence>
<dbReference type="CDD" id="cd00087">
    <property type="entry name" value="FReD"/>
    <property type="match status" value="1"/>
</dbReference>
<dbReference type="SUPFAM" id="SSF57567">
    <property type="entry name" value="Serine protease inhibitors"/>
    <property type="match status" value="1"/>
</dbReference>
<dbReference type="InterPro" id="IPR036056">
    <property type="entry name" value="Fibrinogen-like_C"/>
</dbReference>
<dbReference type="GO" id="GO:0005615">
    <property type="term" value="C:extracellular space"/>
    <property type="evidence" value="ECO:0007669"/>
    <property type="project" value="TreeGrafter"/>
</dbReference>
<dbReference type="EMBL" id="JAIZAY010000014">
    <property type="protein sequence ID" value="KAJ8029751.1"/>
    <property type="molecule type" value="Genomic_DNA"/>
</dbReference>
<feature type="domain" description="Fibrinogen C-terminal" evidence="2">
    <location>
        <begin position="163"/>
        <end position="375"/>
    </location>
</feature>